<evidence type="ECO:0000256" key="7">
    <source>
        <dbReference type="SAM" id="Phobius"/>
    </source>
</evidence>
<dbReference type="EMBL" id="JAGHQM010000257">
    <property type="protein sequence ID" value="KAH0563077.1"/>
    <property type="molecule type" value="Genomic_DNA"/>
</dbReference>
<sequence>MGYVNLSMSLGVLVAPLLGGVVYVRGGYYPVFGMAFGFVGLDIVLRLMLVEKKIASQWTATGVGVEYGTMMVSQEGHTEQVGEPQTERRDTPPPDGPVSSPETSGPHAHLLPVITMLKSRRLLAALWGCLVQAALMTSFDSVSSEYATARIGLVNVAKVIPLFVKRVFNWNSAGAGAIFLALIIPSFSSPLVGICLALVMPPLMAEVAYIVSQKERKNPGIFGRSGAYAQAVRGPGEFLFKFVRAVDANGCWI</sequence>
<name>A0A9P8RRT4_9PEZI</name>
<evidence type="ECO:0000256" key="6">
    <source>
        <dbReference type="SAM" id="MobiDB-lite"/>
    </source>
</evidence>
<comment type="subcellular location">
    <subcellularLocation>
        <location evidence="1">Membrane</location>
        <topology evidence="1">Multi-pass membrane protein</topology>
    </subcellularLocation>
</comment>
<keyword evidence="4 7" id="KW-1133">Transmembrane helix</keyword>
<feature type="transmembrane region" description="Helical" evidence="7">
    <location>
        <begin position="167"/>
        <end position="185"/>
    </location>
</feature>
<dbReference type="InterPro" id="IPR050930">
    <property type="entry name" value="MFS_Vesicular_Transporter"/>
</dbReference>
<organism evidence="8 9">
    <name type="scientific">Trichoglossum hirsutum</name>
    <dbReference type="NCBI Taxonomy" id="265104"/>
    <lineage>
        <taxon>Eukaryota</taxon>
        <taxon>Fungi</taxon>
        <taxon>Dikarya</taxon>
        <taxon>Ascomycota</taxon>
        <taxon>Pezizomycotina</taxon>
        <taxon>Geoglossomycetes</taxon>
        <taxon>Geoglossales</taxon>
        <taxon>Geoglossaceae</taxon>
        <taxon>Trichoglossum</taxon>
    </lineage>
</organism>
<reference evidence="8" key="1">
    <citation type="submission" date="2021-03" db="EMBL/GenBank/DDBJ databases">
        <title>Comparative genomics and phylogenomic investigation of the class Geoglossomycetes provide insights into ecological specialization and systematics.</title>
        <authorList>
            <person name="Melie T."/>
            <person name="Pirro S."/>
            <person name="Miller A.N."/>
            <person name="Quandt A."/>
        </authorList>
    </citation>
    <scope>NUCLEOTIDE SEQUENCE</scope>
    <source>
        <strain evidence="8">CAQ_001_2017</strain>
    </source>
</reference>
<dbReference type="GO" id="GO:0016020">
    <property type="term" value="C:membrane"/>
    <property type="evidence" value="ECO:0007669"/>
    <property type="project" value="UniProtKB-SubCell"/>
</dbReference>
<protein>
    <submittedName>
        <fullName evidence="8">Uncharacterized protein</fullName>
    </submittedName>
</protein>
<dbReference type="PANTHER" id="PTHR23506:SF23">
    <property type="entry name" value="GH10249P"/>
    <property type="match status" value="1"/>
</dbReference>
<dbReference type="GO" id="GO:0022857">
    <property type="term" value="F:transmembrane transporter activity"/>
    <property type="evidence" value="ECO:0007669"/>
    <property type="project" value="TreeGrafter"/>
</dbReference>
<evidence type="ECO:0000313" key="9">
    <source>
        <dbReference type="Proteomes" id="UP000750711"/>
    </source>
</evidence>
<evidence type="ECO:0000256" key="5">
    <source>
        <dbReference type="ARBA" id="ARBA00023136"/>
    </source>
</evidence>
<feature type="region of interest" description="Disordered" evidence="6">
    <location>
        <begin position="75"/>
        <end position="107"/>
    </location>
</feature>
<dbReference type="InterPro" id="IPR036259">
    <property type="entry name" value="MFS_trans_sf"/>
</dbReference>
<gene>
    <name evidence="8" type="ORF">GP486_002358</name>
</gene>
<keyword evidence="9" id="KW-1185">Reference proteome</keyword>
<evidence type="ECO:0000256" key="4">
    <source>
        <dbReference type="ARBA" id="ARBA00022989"/>
    </source>
</evidence>
<dbReference type="Proteomes" id="UP000750711">
    <property type="component" value="Unassembled WGS sequence"/>
</dbReference>
<comment type="caution">
    <text evidence="8">The sequence shown here is derived from an EMBL/GenBank/DDBJ whole genome shotgun (WGS) entry which is preliminary data.</text>
</comment>
<dbReference type="SUPFAM" id="SSF103473">
    <property type="entry name" value="MFS general substrate transporter"/>
    <property type="match status" value="1"/>
</dbReference>
<dbReference type="AlphaFoldDB" id="A0A9P8RRT4"/>
<evidence type="ECO:0000256" key="1">
    <source>
        <dbReference type="ARBA" id="ARBA00004141"/>
    </source>
</evidence>
<feature type="compositionally biased region" description="Basic and acidic residues" evidence="6">
    <location>
        <begin position="76"/>
        <end position="92"/>
    </location>
</feature>
<feature type="transmembrane region" description="Helical" evidence="7">
    <location>
        <begin position="191"/>
        <end position="211"/>
    </location>
</feature>
<keyword evidence="3 7" id="KW-0812">Transmembrane</keyword>
<evidence type="ECO:0000313" key="8">
    <source>
        <dbReference type="EMBL" id="KAH0563077.1"/>
    </source>
</evidence>
<proteinExistence type="predicted"/>
<accession>A0A9P8RRT4</accession>
<dbReference type="PANTHER" id="PTHR23506">
    <property type="entry name" value="GH10249P"/>
    <property type="match status" value="1"/>
</dbReference>
<keyword evidence="5 7" id="KW-0472">Membrane</keyword>
<dbReference type="Gene3D" id="1.20.1250.20">
    <property type="entry name" value="MFS general substrate transporter like domains"/>
    <property type="match status" value="1"/>
</dbReference>
<keyword evidence="2" id="KW-0813">Transport</keyword>
<evidence type="ECO:0000256" key="3">
    <source>
        <dbReference type="ARBA" id="ARBA00022692"/>
    </source>
</evidence>
<feature type="transmembrane region" description="Helical" evidence="7">
    <location>
        <begin position="29"/>
        <end position="49"/>
    </location>
</feature>
<evidence type="ECO:0000256" key="2">
    <source>
        <dbReference type="ARBA" id="ARBA00022448"/>
    </source>
</evidence>